<feature type="domain" description="AAA+ ATPase" evidence="2">
    <location>
        <begin position="98"/>
        <end position="298"/>
    </location>
</feature>
<dbReference type="SUPFAM" id="SSF52540">
    <property type="entry name" value="P-loop containing nucleoside triphosphate hydrolases"/>
    <property type="match status" value="1"/>
</dbReference>
<dbReference type="GO" id="GO:0005524">
    <property type="term" value="F:ATP binding"/>
    <property type="evidence" value="ECO:0007669"/>
    <property type="project" value="InterPro"/>
</dbReference>
<reference evidence="3 4" key="2">
    <citation type="submission" date="2020-03" db="EMBL/GenBank/DDBJ databases">
        <authorList>
            <person name="Ichikawa N."/>
            <person name="Kimura A."/>
            <person name="Kitahashi Y."/>
            <person name="Uohara A."/>
        </authorList>
    </citation>
    <scope>NUCLEOTIDE SEQUENCE [LARGE SCALE GENOMIC DNA]</scope>
    <source>
        <strain evidence="3 4">NBRC 108638</strain>
    </source>
</reference>
<keyword evidence="4" id="KW-1185">Reference proteome</keyword>
<dbReference type="AlphaFoldDB" id="A0A6V8L5U3"/>
<sequence>MIHTPSGRDADIPAHSASGGAPGAPPDWWIYQGTGNVMDTAERDRRWPPPPEWRDFPYGPDVEPPPADEREFRRRLGDIRPFRVEAHEVRMVNAAIYLRRPLLVTGRPGVGKSSLAYRIARELRLGPVLRWPITSRATLRSALYEYDAIGRAQAIGWRTAPMARASGDPEGGDADRAGLSIGDFLHLGPLGTALLPYKLPRVLLIDEMDKSDFDLPNDLLNIFEDGDFAIPELVRLRNRTPEVVVHTADRGHTATVRDGVVRCHEFPIVIVTSNGERDFSGAFLRRCLRLEIPDPDADRLAAMVAAHFPKGTNGYSSELIAAFLERRRLSGSLAADQLLHAVHLATSGAFQPDDPAGWNALVESLWSSLSPTGP</sequence>
<proteinExistence type="predicted"/>
<dbReference type="GO" id="GO:0016887">
    <property type="term" value="F:ATP hydrolysis activity"/>
    <property type="evidence" value="ECO:0007669"/>
    <property type="project" value="InterPro"/>
</dbReference>
<name>A0A6V8L5U3_9ACTN</name>
<evidence type="ECO:0000313" key="3">
    <source>
        <dbReference type="EMBL" id="GFJ89476.1"/>
    </source>
</evidence>
<evidence type="ECO:0000313" key="4">
    <source>
        <dbReference type="Proteomes" id="UP000482960"/>
    </source>
</evidence>
<dbReference type="Proteomes" id="UP000482960">
    <property type="component" value="Unassembled WGS sequence"/>
</dbReference>
<dbReference type="SMART" id="SM00382">
    <property type="entry name" value="AAA"/>
    <property type="match status" value="1"/>
</dbReference>
<dbReference type="CDD" id="cd00009">
    <property type="entry name" value="AAA"/>
    <property type="match status" value="1"/>
</dbReference>
<dbReference type="InterPro" id="IPR003593">
    <property type="entry name" value="AAA+_ATPase"/>
</dbReference>
<dbReference type="InterPro" id="IPR027417">
    <property type="entry name" value="P-loop_NTPase"/>
</dbReference>
<dbReference type="Gene3D" id="3.40.50.300">
    <property type="entry name" value="P-loop containing nucleotide triphosphate hydrolases"/>
    <property type="match status" value="1"/>
</dbReference>
<evidence type="ECO:0000259" key="2">
    <source>
        <dbReference type="SMART" id="SM00382"/>
    </source>
</evidence>
<dbReference type="Pfam" id="PF07728">
    <property type="entry name" value="AAA_5"/>
    <property type="match status" value="1"/>
</dbReference>
<feature type="compositionally biased region" description="Basic and acidic residues" evidence="1">
    <location>
        <begin position="40"/>
        <end position="55"/>
    </location>
</feature>
<evidence type="ECO:0000256" key="1">
    <source>
        <dbReference type="SAM" id="MobiDB-lite"/>
    </source>
</evidence>
<organism evidence="3 4">
    <name type="scientific">Phytohabitans rumicis</name>
    <dbReference type="NCBI Taxonomy" id="1076125"/>
    <lineage>
        <taxon>Bacteria</taxon>
        <taxon>Bacillati</taxon>
        <taxon>Actinomycetota</taxon>
        <taxon>Actinomycetes</taxon>
        <taxon>Micromonosporales</taxon>
        <taxon>Micromonosporaceae</taxon>
    </lineage>
</organism>
<feature type="compositionally biased region" description="Basic and acidic residues" evidence="1">
    <location>
        <begin position="1"/>
        <end position="12"/>
    </location>
</feature>
<comment type="caution">
    <text evidence="3">The sequence shown here is derived from an EMBL/GenBank/DDBJ whole genome shotgun (WGS) entry which is preliminary data.</text>
</comment>
<dbReference type="EMBL" id="BLPG01000001">
    <property type="protein sequence ID" value="GFJ89476.1"/>
    <property type="molecule type" value="Genomic_DNA"/>
</dbReference>
<dbReference type="InterPro" id="IPR011704">
    <property type="entry name" value="ATPase_dyneun-rel_AAA"/>
</dbReference>
<feature type="region of interest" description="Disordered" evidence="1">
    <location>
        <begin position="1"/>
        <end position="67"/>
    </location>
</feature>
<accession>A0A6V8L5U3</accession>
<reference evidence="3 4" key="1">
    <citation type="submission" date="2020-03" db="EMBL/GenBank/DDBJ databases">
        <title>Whole genome shotgun sequence of Phytohabitans rumicis NBRC 108638.</title>
        <authorList>
            <person name="Komaki H."/>
            <person name="Tamura T."/>
        </authorList>
    </citation>
    <scope>NUCLEOTIDE SEQUENCE [LARGE SCALE GENOMIC DNA]</scope>
    <source>
        <strain evidence="3 4">NBRC 108638</strain>
    </source>
</reference>
<gene>
    <name evidence="3" type="ORF">Prum_031180</name>
</gene>
<protein>
    <submittedName>
        <fullName evidence="3">ATPase AAA</fullName>
    </submittedName>
</protein>